<dbReference type="Pfam" id="PF13439">
    <property type="entry name" value="Glyco_transf_4"/>
    <property type="match status" value="1"/>
</dbReference>
<keyword evidence="2" id="KW-0808">Transferase</keyword>
<reference evidence="2 3" key="1">
    <citation type="submission" date="2020-02" db="EMBL/GenBank/DDBJ databases">
        <title>Complete genome sequence of the novel Campylobacter species Candidatus Campylobacter infans.</title>
        <authorList>
            <person name="Duim B."/>
            <person name="Zomer A."/>
            <person name="van der Graaf L."/>
            <person name="Wagenaar J."/>
        </authorList>
    </citation>
    <scope>NUCLEOTIDE SEQUENCE [LARGE SCALE GENOMIC DNA]</scope>
    <source>
        <strain evidence="2 3">19S00001</strain>
    </source>
</reference>
<accession>A0A7H9CJ82</accession>
<organism evidence="2 3">
    <name type="scientific">Candidatus Campylobacter infans</name>
    <dbReference type="NCBI Taxonomy" id="2561898"/>
    <lineage>
        <taxon>Bacteria</taxon>
        <taxon>Pseudomonadati</taxon>
        <taxon>Campylobacterota</taxon>
        <taxon>Epsilonproteobacteria</taxon>
        <taxon>Campylobacterales</taxon>
        <taxon>Campylobacteraceae</taxon>
        <taxon>Campylobacter</taxon>
    </lineage>
</organism>
<dbReference type="EMBL" id="CP049075">
    <property type="protein sequence ID" value="QLI06032.1"/>
    <property type="molecule type" value="Genomic_DNA"/>
</dbReference>
<evidence type="ECO:0000313" key="2">
    <source>
        <dbReference type="EMBL" id="QLI06032.1"/>
    </source>
</evidence>
<proteinExistence type="predicted"/>
<protein>
    <submittedName>
        <fullName evidence="2">Glycosyltransferase, family 1</fullName>
    </submittedName>
</protein>
<name>A0A7H9CJ82_9BACT</name>
<dbReference type="RefSeq" id="WP_179975137.1">
    <property type="nucleotide sequence ID" value="NZ_CP049075.1"/>
</dbReference>
<dbReference type="KEGG" id="cinf:CINF_1555"/>
<dbReference type="PANTHER" id="PTHR45871:SF1">
    <property type="entry name" value="PHOSPHATIDYLINOSITOL N-ACETYLGLUCOSAMINYLTRANSFERASE SUBUNIT A"/>
    <property type="match status" value="1"/>
</dbReference>
<sequence>MRKIRILHTEWSDGWGGQEMRILAEMKGFMAQNFKIAQDDNACLIECELACKNGAKIANYALDAGFVVHYLPFKSKFDLKSIFSLAKLLKERKIDILNTHSGIDTWCGILASKLANVRSIRTRHLSAPINPSRLNFINELADFVLTTGKGVKDAMIANNRINPNKIASIPTGIDESVFAPNLYDKNECKSAFNLPKNAVIIGSLGVLRSVKNQQMLLNAILEIHKIHKNIYFILAGDGPKKDDLERFINENKMNAYTKLIGHINEPAKFLCALDIFVLSSKNEGVPQALAQALFMQKACLSTDVGSIKDLYDGSNFILYENSLNALISALDGLLSKPDSIKNLSQNPQNFVRQNFSLEQMCAKLKNIYLKLSKN</sequence>
<dbReference type="SUPFAM" id="SSF53756">
    <property type="entry name" value="UDP-Glycosyltransferase/glycogen phosphorylase"/>
    <property type="match status" value="1"/>
</dbReference>
<evidence type="ECO:0000259" key="1">
    <source>
        <dbReference type="Pfam" id="PF13439"/>
    </source>
</evidence>
<dbReference type="Gene3D" id="3.40.50.2000">
    <property type="entry name" value="Glycogen Phosphorylase B"/>
    <property type="match status" value="2"/>
</dbReference>
<dbReference type="PANTHER" id="PTHR45871">
    <property type="entry name" value="N-ACETYLGLUCOSAMINYL-PHOSPHATIDYLINOSITOL BIOSYNTHETIC PROTEIN"/>
    <property type="match status" value="1"/>
</dbReference>
<keyword evidence="3" id="KW-1185">Reference proteome</keyword>
<feature type="domain" description="Glycosyltransferase subfamily 4-like N-terminal" evidence="1">
    <location>
        <begin position="66"/>
        <end position="175"/>
    </location>
</feature>
<dbReference type="Pfam" id="PF13692">
    <property type="entry name" value="Glyco_trans_1_4"/>
    <property type="match status" value="1"/>
</dbReference>
<gene>
    <name evidence="2" type="ORF">CINF_1555</name>
</gene>
<dbReference type="GO" id="GO:0016757">
    <property type="term" value="F:glycosyltransferase activity"/>
    <property type="evidence" value="ECO:0007669"/>
    <property type="project" value="UniProtKB-ARBA"/>
</dbReference>
<dbReference type="Proteomes" id="UP000509414">
    <property type="component" value="Chromosome"/>
</dbReference>
<dbReference type="AlphaFoldDB" id="A0A7H9CJ82"/>
<evidence type="ECO:0000313" key="3">
    <source>
        <dbReference type="Proteomes" id="UP000509414"/>
    </source>
</evidence>
<dbReference type="InterPro" id="IPR028098">
    <property type="entry name" value="Glyco_trans_4-like_N"/>
</dbReference>